<keyword evidence="1" id="KW-0378">Hydrolase</keyword>
<dbReference type="InterPro" id="IPR049730">
    <property type="entry name" value="SNF2/RAD54-like_C"/>
</dbReference>
<dbReference type="EMBL" id="FQVI01000009">
    <property type="protein sequence ID" value="SHE93966.1"/>
    <property type="molecule type" value="Genomic_DNA"/>
</dbReference>
<keyword evidence="2" id="KW-0479">Metal-binding</keyword>
<evidence type="ECO:0000313" key="7">
    <source>
        <dbReference type="Proteomes" id="UP000184245"/>
    </source>
</evidence>
<dbReference type="OrthoDB" id="9760715at2"/>
<dbReference type="Pfam" id="PF00271">
    <property type="entry name" value="Helicase_C"/>
    <property type="match status" value="1"/>
</dbReference>
<keyword evidence="6" id="KW-0347">Helicase</keyword>
<evidence type="ECO:0000256" key="1">
    <source>
        <dbReference type="ARBA" id="ARBA00022801"/>
    </source>
</evidence>
<proteinExistence type="predicted"/>
<dbReference type="SMART" id="SM00490">
    <property type="entry name" value="HELICc"/>
    <property type="match status" value="1"/>
</dbReference>
<dbReference type="PROSITE" id="PS51194">
    <property type="entry name" value="HELICASE_CTER"/>
    <property type="match status" value="1"/>
</dbReference>
<dbReference type="RefSeq" id="WP_072851265.1">
    <property type="nucleotide sequence ID" value="NZ_FQVI01000009.1"/>
</dbReference>
<keyword evidence="6" id="KW-0067">ATP-binding</keyword>
<evidence type="ECO:0000259" key="4">
    <source>
        <dbReference type="PROSITE" id="PS51192"/>
    </source>
</evidence>
<dbReference type="InterPro" id="IPR027417">
    <property type="entry name" value="P-loop_NTPase"/>
</dbReference>
<keyword evidence="2" id="KW-0863">Zinc-finger</keyword>
<keyword evidence="6" id="KW-0547">Nucleotide-binding</keyword>
<dbReference type="InterPro" id="IPR013663">
    <property type="entry name" value="Helicase_SWF/SNF/SWI_bac"/>
</dbReference>
<dbReference type="Pfam" id="PF00176">
    <property type="entry name" value="SNF2-rel_dom"/>
    <property type="match status" value="1"/>
</dbReference>
<sequence length="1096" mass="125603">MAITLKAIRQESYPASYTRGNTLYTNQQVITCRSCEWEGEGVSTVKAEVLGKDEELYRVELTVDEANDKITDYSCECEDSLIHEGMCSHCVAAALHYWRESILQEQKQKDILGQAPGELPAVSGARVSSPEITSLIYRYSMREKARYFQPSVAGKVELEPVLKKYSQTWRLTFRIGMDYKYALKNIGDFLEAVENGEKITYGKKLSFIHERSAFTPQAREFISFLEMAYKDREELRTETYYYSRERYKRNPQELNLTEREAAEFFLLMRGKRCRFSDSTESGGELSVIEGNPPLVIEITARDDGCCMVLPRLEVLSSDESLFVRMGEAVYCCSEDFARDMKEVCRYGNWRECAHLEIAVKDMNAFCSTIYPMLREHAEVKLHGDIGAYMPEEVQIRIYLDLEREKLTCRLESEYGDKSFNMLGTFSVEDMYRDIARESRAVYTARAYFDNTGDKKVLTLPVNQDDRVYQLLATGMDQLRQTGEVFVSENLKKLSVRRAPKVTVGITLSGDLLELTLSSEKLPFEELEALLQSYRQRKKYYRLKDGDFFRLEDNSVSALAEIMEGLSLASRDLEAGSCRIPRFRAFYLDQVFREAKEGIEIQRSQSFKSMIRNMKSADDSDFEVPDHLKGTLRNYQKAGYRWLCTLEAMGFGGILADDMGLGKTIQMIAFLCARYEKEGDAAKPSLIVCPASLVYNWEGELDRFAPQLRKKVLVGDREERKEIYEHYSEFQILITSYDILKRDAEDYRSLNFYCEVLDEAQYIKNHMTQSAKAAKSVRAGVKFALTGTPIENRLSELWSIFDYLMPGILGKYSGFQKEYEIPIVHNSDKIAARRLQKMIKPFVMRRLKKDVLKELPDKIEHVVYSRLQGEQERVYAANVQKLLSQLEQPAGARSQGEKFQVLAQLTRLRQICCDPGLVYEDYKGESAKVDTCMELVDNAIEGGHKVLIFSQFTTMLDILKKHLKKKRIPYHILTGSTKKEDRAELVKAFNKDEVPVFLISLKAGGTGLNLTAASIVIHFDPWWNIAAQNQATDRTHRIGQEEKVTVFKLIAKNTVEEKILKLQEDKKLLSDQIISEHGVSVAAMSSEEIAGLLKEET</sequence>
<dbReference type="SUPFAM" id="SSF52540">
    <property type="entry name" value="P-loop containing nucleoside triphosphate hydrolases"/>
    <property type="match status" value="2"/>
</dbReference>
<dbReference type="AlphaFoldDB" id="A0A1M4XKM9"/>
<dbReference type="Proteomes" id="UP000184245">
    <property type="component" value="Unassembled WGS sequence"/>
</dbReference>
<dbReference type="CDD" id="cd18012">
    <property type="entry name" value="DEXQc_arch_SWI2_SNF2"/>
    <property type="match status" value="1"/>
</dbReference>
<dbReference type="InterPro" id="IPR038718">
    <property type="entry name" value="SNF2-like_sf"/>
</dbReference>
<gene>
    <name evidence="6" type="ORF">SAMN02745158_02002</name>
</gene>
<dbReference type="SMART" id="SM00487">
    <property type="entry name" value="DEXDc"/>
    <property type="match status" value="1"/>
</dbReference>
<name>A0A1M4XKM9_9CLOT</name>
<protein>
    <submittedName>
        <fullName evidence="6">Superfamily II DNA or RNA helicase, SNF2 family</fullName>
    </submittedName>
</protein>
<dbReference type="GO" id="GO:0004386">
    <property type="term" value="F:helicase activity"/>
    <property type="evidence" value="ECO:0007669"/>
    <property type="project" value="UniProtKB-KW"/>
</dbReference>
<dbReference type="PROSITE" id="PS51192">
    <property type="entry name" value="HELICASE_ATP_BIND_1"/>
    <property type="match status" value="1"/>
</dbReference>
<evidence type="ECO:0000313" key="6">
    <source>
        <dbReference type="EMBL" id="SHE93966.1"/>
    </source>
</evidence>
<dbReference type="InterPro" id="IPR000330">
    <property type="entry name" value="SNF2_N"/>
</dbReference>
<feature type="domain" description="Helicase ATP-binding" evidence="4">
    <location>
        <begin position="643"/>
        <end position="806"/>
    </location>
</feature>
<evidence type="ECO:0000259" key="5">
    <source>
        <dbReference type="PROSITE" id="PS51194"/>
    </source>
</evidence>
<dbReference type="CDD" id="cd18793">
    <property type="entry name" value="SF2_C_SNF"/>
    <property type="match status" value="1"/>
</dbReference>
<dbReference type="InterPro" id="IPR007527">
    <property type="entry name" value="Znf_SWIM"/>
</dbReference>
<dbReference type="PANTHER" id="PTHR10799">
    <property type="entry name" value="SNF2/RAD54 HELICASE FAMILY"/>
    <property type="match status" value="1"/>
</dbReference>
<keyword evidence="2" id="KW-0862">Zinc</keyword>
<dbReference type="STRING" id="1122155.SAMN02745158_02002"/>
<dbReference type="InterPro" id="IPR014001">
    <property type="entry name" value="Helicase_ATP-bd"/>
</dbReference>
<dbReference type="GO" id="GO:0016787">
    <property type="term" value="F:hydrolase activity"/>
    <property type="evidence" value="ECO:0007669"/>
    <property type="project" value="UniProtKB-KW"/>
</dbReference>
<dbReference type="GO" id="GO:0005524">
    <property type="term" value="F:ATP binding"/>
    <property type="evidence" value="ECO:0007669"/>
    <property type="project" value="InterPro"/>
</dbReference>
<evidence type="ECO:0000259" key="3">
    <source>
        <dbReference type="PROSITE" id="PS50966"/>
    </source>
</evidence>
<dbReference type="FunFam" id="3.40.50.300:FF:000533">
    <property type="entry name" value="Helicase, Snf2 family"/>
    <property type="match status" value="1"/>
</dbReference>
<dbReference type="InterPro" id="IPR001650">
    <property type="entry name" value="Helicase_C-like"/>
</dbReference>
<reference evidence="6 7" key="1">
    <citation type="submission" date="2016-11" db="EMBL/GenBank/DDBJ databases">
        <authorList>
            <person name="Jaros S."/>
            <person name="Januszkiewicz K."/>
            <person name="Wedrychowicz H."/>
        </authorList>
    </citation>
    <scope>NUCLEOTIDE SEQUENCE [LARGE SCALE GENOMIC DNA]</scope>
    <source>
        <strain evidence="6 7">DSM 17459</strain>
    </source>
</reference>
<feature type="domain" description="Helicase C-terminal" evidence="5">
    <location>
        <begin position="927"/>
        <end position="1084"/>
    </location>
</feature>
<dbReference type="Gene3D" id="3.40.50.300">
    <property type="entry name" value="P-loop containing nucleotide triphosphate hydrolases"/>
    <property type="match status" value="1"/>
</dbReference>
<accession>A0A1M4XKM9</accession>
<dbReference type="PROSITE" id="PS50966">
    <property type="entry name" value="ZF_SWIM"/>
    <property type="match status" value="1"/>
</dbReference>
<feature type="domain" description="SWIM-type" evidence="3">
    <location>
        <begin position="57"/>
        <end position="98"/>
    </location>
</feature>
<dbReference type="GO" id="GO:0008270">
    <property type="term" value="F:zinc ion binding"/>
    <property type="evidence" value="ECO:0007669"/>
    <property type="project" value="UniProtKB-KW"/>
</dbReference>
<dbReference type="Pfam" id="PF08455">
    <property type="entry name" value="SNF2_assoc"/>
    <property type="match status" value="1"/>
</dbReference>
<keyword evidence="7" id="KW-1185">Reference proteome</keyword>
<evidence type="ECO:0000256" key="2">
    <source>
        <dbReference type="PROSITE-ProRule" id="PRU00325"/>
    </source>
</evidence>
<organism evidence="6 7">
    <name type="scientific">Lactonifactor longoviformis DSM 17459</name>
    <dbReference type="NCBI Taxonomy" id="1122155"/>
    <lineage>
        <taxon>Bacteria</taxon>
        <taxon>Bacillati</taxon>
        <taxon>Bacillota</taxon>
        <taxon>Clostridia</taxon>
        <taxon>Eubacteriales</taxon>
        <taxon>Clostridiaceae</taxon>
        <taxon>Lactonifactor</taxon>
    </lineage>
</organism>
<dbReference type="Gene3D" id="3.40.50.10810">
    <property type="entry name" value="Tandem AAA-ATPase domain"/>
    <property type="match status" value="1"/>
</dbReference>